<dbReference type="PANTHER" id="PTHR30143">
    <property type="entry name" value="ACID HYDRATASE"/>
    <property type="match status" value="1"/>
</dbReference>
<dbReference type="Proteomes" id="UP000656804">
    <property type="component" value="Unassembled WGS sequence"/>
</dbReference>
<gene>
    <name evidence="4" type="ORF">ISG29_10405</name>
</gene>
<dbReference type="AlphaFoldDB" id="A0A930V1P2"/>
<dbReference type="PANTHER" id="PTHR30143:SF0">
    <property type="entry name" value="2-KETO-4-PENTENOATE HYDRATASE"/>
    <property type="match status" value="1"/>
</dbReference>
<dbReference type="InterPro" id="IPR050772">
    <property type="entry name" value="Hydratase-Decarb/MhpD_sf"/>
</dbReference>
<sequence>MPRSSPRRRRRRRSRRPRWATARWGPARSRSVHPSWRETVTGSSIGEVTSQSAIDAAVQRLAEAQATRVPCAAVRDLIGTDDLDAAYAVQQGLVQARIAGGVTVVGRKIGATSKAVQDQLGVDQPDFGYLLSDMDVSAGAAEGADPIGMATLVQPRVEAEVAFRLARDVDDAEITIDSVRDAVEVALPALEIVDSRIGDWDITFTDTVADNASSGLYVVGSDGVPLSELEPREVEMSLTINGEVRSSGNGAACLGDPLEALRWLAVQCRRFGDPLRAGQVVLSGALGPFVPFVAGDEVTATISGFAPLTVSFRED</sequence>
<dbReference type="GO" id="GO:0008684">
    <property type="term" value="F:2-oxopent-4-enoate hydratase activity"/>
    <property type="evidence" value="ECO:0007669"/>
    <property type="project" value="TreeGrafter"/>
</dbReference>
<feature type="region of interest" description="Disordered" evidence="2">
    <location>
        <begin position="1"/>
        <end position="31"/>
    </location>
</feature>
<keyword evidence="4" id="KW-0378">Hydrolase</keyword>
<evidence type="ECO:0000313" key="4">
    <source>
        <dbReference type="EMBL" id="MBF4162105.1"/>
    </source>
</evidence>
<reference evidence="4" key="1">
    <citation type="submission" date="2020-11" db="EMBL/GenBank/DDBJ databases">
        <title>Nocardioides sp. CBS4Y-1, whole genome shotgun sequence.</title>
        <authorList>
            <person name="Tuo L."/>
        </authorList>
    </citation>
    <scope>NUCLEOTIDE SEQUENCE</scope>
    <source>
        <strain evidence="4">CBS4Y-1</strain>
    </source>
</reference>
<evidence type="ECO:0000313" key="5">
    <source>
        <dbReference type="Proteomes" id="UP000656804"/>
    </source>
</evidence>
<evidence type="ECO:0000256" key="1">
    <source>
        <dbReference type="ARBA" id="ARBA00023239"/>
    </source>
</evidence>
<accession>A0A930V1P2</accession>
<dbReference type="GO" id="GO:0005737">
    <property type="term" value="C:cytoplasm"/>
    <property type="evidence" value="ECO:0007669"/>
    <property type="project" value="TreeGrafter"/>
</dbReference>
<proteinExistence type="predicted"/>
<dbReference type="Gene3D" id="3.90.850.10">
    <property type="entry name" value="Fumarylacetoacetase-like, C-terminal domain"/>
    <property type="match status" value="1"/>
</dbReference>
<feature type="compositionally biased region" description="Basic residues" evidence="2">
    <location>
        <begin position="1"/>
        <end position="18"/>
    </location>
</feature>
<organism evidence="4 5">
    <name type="scientific">Nocardioides acrostichi</name>
    <dbReference type="NCBI Taxonomy" id="2784339"/>
    <lineage>
        <taxon>Bacteria</taxon>
        <taxon>Bacillati</taxon>
        <taxon>Actinomycetota</taxon>
        <taxon>Actinomycetes</taxon>
        <taxon>Propionibacteriales</taxon>
        <taxon>Nocardioidaceae</taxon>
        <taxon>Nocardioides</taxon>
    </lineage>
</organism>
<dbReference type="Pfam" id="PF01557">
    <property type="entry name" value="FAA_hydrolase"/>
    <property type="match status" value="1"/>
</dbReference>
<dbReference type="InterPro" id="IPR011234">
    <property type="entry name" value="Fumarylacetoacetase-like_C"/>
</dbReference>
<comment type="caution">
    <text evidence="4">The sequence shown here is derived from an EMBL/GenBank/DDBJ whole genome shotgun (WGS) entry which is preliminary data.</text>
</comment>
<keyword evidence="1" id="KW-0456">Lyase</keyword>
<keyword evidence="5" id="KW-1185">Reference proteome</keyword>
<name>A0A930V1P2_9ACTN</name>
<dbReference type="EMBL" id="JADIVZ010000004">
    <property type="protein sequence ID" value="MBF4162105.1"/>
    <property type="molecule type" value="Genomic_DNA"/>
</dbReference>
<dbReference type="InterPro" id="IPR036663">
    <property type="entry name" value="Fumarylacetoacetase_C_sf"/>
</dbReference>
<dbReference type="GO" id="GO:0016787">
    <property type="term" value="F:hydrolase activity"/>
    <property type="evidence" value="ECO:0007669"/>
    <property type="project" value="UniProtKB-KW"/>
</dbReference>
<protein>
    <submittedName>
        <fullName evidence="4">Fumarylacetoacetate hydrolase family protein</fullName>
    </submittedName>
</protein>
<feature type="domain" description="Fumarylacetoacetase-like C-terminal" evidence="3">
    <location>
        <begin position="154"/>
        <end position="309"/>
    </location>
</feature>
<dbReference type="SUPFAM" id="SSF56529">
    <property type="entry name" value="FAH"/>
    <property type="match status" value="1"/>
</dbReference>
<evidence type="ECO:0000256" key="2">
    <source>
        <dbReference type="SAM" id="MobiDB-lite"/>
    </source>
</evidence>
<evidence type="ECO:0000259" key="3">
    <source>
        <dbReference type="Pfam" id="PF01557"/>
    </source>
</evidence>